<reference evidence="11" key="1">
    <citation type="submission" date="2020-05" db="EMBL/GenBank/DDBJ databases">
        <authorList>
            <person name="Chiriac C."/>
            <person name="Salcher M."/>
            <person name="Ghai R."/>
            <person name="Kavagutti S V."/>
        </authorList>
    </citation>
    <scope>NUCLEOTIDE SEQUENCE</scope>
</reference>
<evidence type="ECO:0000313" key="11">
    <source>
        <dbReference type="EMBL" id="CAB5027047.1"/>
    </source>
</evidence>
<dbReference type="GO" id="GO:0016491">
    <property type="term" value="F:oxidoreductase activity"/>
    <property type="evidence" value="ECO:0007669"/>
    <property type="project" value="UniProtKB-KW"/>
</dbReference>
<protein>
    <submittedName>
        <fullName evidence="11">Unannotated protein</fullName>
    </submittedName>
</protein>
<evidence type="ECO:0000259" key="7">
    <source>
        <dbReference type="PROSITE" id="PS51296"/>
    </source>
</evidence>
<dbReference type="EMBL" id="CAFBPA010000013">
    <property type="protein sequence ID" value="CAB4995520.1"/>
    <property type="molecule type" value="Genomic_DNA"/>
</dbReference>
<dbReference type="PROSITE" id="PS51296">
    <property type="entry name" value="RIESKE"/>
    <property type="match status" value="1"/>
</dbReference>
<dbReference type="InterPro" id="IPR015879">
    <property type="entry name" value="Ring_hydroxy_dOase_asu_C_dom"/>
</dbReference>
<proteinExistence type="predicted"/>
<evidence type="ECO:0000256" key="6">
    <source>
        <dbReference type="ARBA" id="ARBA00023014"/>
    </source>
</evidence>
<dbReference type="PANTHER" id="PTHR43756:SF5">
    <property type="entry name" value="CHOLINE MONOOXYGENASE, CHLOROPLASTIC"/>
    <property type="match status" value="1"/>
</dbReference>
<evidence type="ECO:0000256" key="2">
    <source>
        <dbReference type="ARBA" id="ARBA00022714"/>
    </source>
</evidence>
<dbReference type="SUPFAM" id="SSF50022">
    <property type="entry name" value="ISP domain"/>
    <property type="match status" value="1"/>
</dbReference>
<gene>
    <name evidence="8" type="ORF">UFOPK2625_00756</name>
    <name evidence="9" type="ORF">UFOPK2809_00638</name>
    <name evidence="10" type="ORF">UFOPK4043_00163</name>
    <name evidence="11" type="ORF">UFOPK4092_01297</name>
</gene>
<keyword evidence="6" id="KW-0411">Iron-sulfur</keyword>
<dbReference type="InterPro" id="IPR036922">
    <property type="entry name" value="Rieske_2Fe-2S_sf"/>
</dbReference>
<keyword evidence="2" id="KW-0001">2Fe-2S</keyword>
<comment type="cofactor">
    <cofactor evidence="1">
        <name>Fe cation</name>
        <dbReference type="ChEBI" id="CHEBI:24875"/>
    </cofactor>
</comment>
<evidence type="ECO:0000313" key="10">
    <source>
        <dbReference type="EMBL" id="CAB4995520.1"/>
    </source>
</evidence>
<keyword evidence="5" id="KW-0408">Iron</keyword>
<dbReference type="PANTHER" id="PTHR43756">
    <property type="entry name" value="CHOLINE MONOOXYGENASE, CHLOROPLASTIC"/>
    <property type="match status" value="1"/>
</dbReference>
<dbReference type="PRINTS" id="PR00090">
    <property type="entry name" value="RNGDIOXGNASE"/>
</dbReference>
<evidence type="ECO:0000256" key="1">
    <source>
        <dbReference type="ARBA" id="ARBA00001962"/>
    </source>
</evidence>
<dbReference type="GO" id="GO:0005506">
    <property type="term" value="F:iron ion binding"/>
    <property type="evidence" value="ECO:0007669"/>
    <property type="project" value="InterPro"/>
</dbReference>
<evidence type="ECO:0000313" key="8">
    <source>
        <dbReference type="EMBL" id="CAB4706244.1"/>
    </source>
</evidence>
<dbReference type="SUPFAM" id="SSF55961">
    <property type="entry name" value="Bet v1-like"/>
    <property type="match status" value="1"/>
</dbReference>
<evidence type="ECO:0000313" key="9">
    <source>
        <dbReference type="EMBL" id="CAB4746054.1"/>
    </source>
</evidence>
<dbReference type="Gene3D" id="3.90.380.10">
    <property type="entry name" value="Naphthalene 1,2-dioxygenase Alpha Subunit, Chain A, domain 1"/>
    <property type="match status" value="1"/>
</dbReference>
<dbReference type="EMBL" id="CAEZXZ010000099">
    <property type="protein sequence ID" value="CAB4706244.1"/>
    <property type="molecule type" value="Genomic_DNA"/>
</dbReference>
<evidence type="ECO:0000256" key="4">
    <source>
        <dbReference type="ARBA" id="ARBA00023002"/>
    </source>
</evidence>
<dbReference type="CDD" id="cd08884">
    <property type="entry name" value="RHO_alpha_C_GbcA-like"/>
    <property type="match status" value="1"/>
</dbReference>
<dbReference type="EMBL" id="CAEZZA010000070">
    <property type="protein sequence ID" value="CAB4746054.1"/>
    <property type="molecule type" value="Genomic_DNA"/>
</dbReference>
<dbReference type="InterPro" id="IPR017941">
    <property type="entry name" value="Rieske_2Fe-2S"/>
</dbReference>
<dbReference type="Pfam" id="PF00355">
    <property type="entry name" value="Rieske"/>
    <property type="match status" value="1"/>
</dbReference>
<evidence type="ECO:0000256" key="3">
    <source>
        <dbReference type="ARBA" id="ARBA00022723"/>
    </source>
</evidence>
<dbReference type="AlphaFoldDB" id="A0A6J7RE74"/>
<keyword evidence="3" id="KW-0479">Metal-binding</keyword>
<dbReference type="EMBL" id="CAFBPJ010000176">
    <property type="protein sequence ID" value="CAB5027047.1"/>
    <property type="molecule type" value="Genomic_DNA"/>
</dbReference>
<organism evidence="11">
    <name type="scientific">freshwater metagenome</name>
    <dbReference type="NCBI Taxonomy" id="449393"/>
    <lineage>
        <taxon>unclassified sequences</taxon>
        <taxon>metagenomes</taxon>
        <taxon>ecological metagenomes</taxon>
    </lineage>
</organism>
<dbReference type="CDD" id="cd03469">
    <property type="entry name" value="Rieske_RO_Alpha_N"/>
    <property type="match status" value="1"/>
</dbReference>
<name>A0A6J7RE74_9ZZZZ</name>
<dbReference type="Pfam" id="PF00848">
    <property type="entry name" value="Ring_hydroxyl_A"/>
    <property type="match status" value="1"/>
</dbReference>
<sequence>MKSTAPLDPAALAKSLAPFGQSRMLPPEAYTSPEVFAWEKANFFSGWHCIGRSADIADAGMQRADKVGDTSVLLVRGEDQVLRAFANVCRHRGHELLPCGGSTTARAITCPYHSWSYRLDGDLFNAAGYQGQSHFDMSEFPLRALPVQEWHGWIFLDPSGDAEPLEVHLAGLGERVGPYQPEKLVVMASHEYVIEANWKIIFENYQECYHCTSIHPELCQVSPPESGENWAPTLGSWVGGWQDLREHATTMSLDGHSDGAPIPNLSPTELRRIDYIGVFPNLLISLHPDYIMTHRAIPLSADRTWVECTWAFPPDAIALPTFDPAYAVDFWDITNREDWTACESVQRGLSSGLAEAGPLSPAEDAIYQFVTMVARGYLRQPLSPLKAAAPSSAKTEKVDH</sequence>
<accession>A0A6J7RE74</accession>
<feature type="domain" description="Rieske" evidence="7">
    <location>
        <begin position="47"/>
        <end position="156"/>
    </location>
</feature>
<keyword evidence="4" id="KW-0560">Oxidoreductase</keyword>
<dbReference type="GO" id="GO:0051537">
    <property type="term" value="F:2 iron, 2 sulfur cluster binding"/>
    <property type="evidence" value="ECO:0007669"/>
    <property type="project" value="UniProtKB-KW"/>
</dbReference>
<dbReference type="InterPro" id="IPR001663">
    <property type="entry name" value="Rng_hydr_dOase-A"/>
</dbReference>
<dbReference type="Gene3D" id="2.102.10.10">
    <property type="entry name" value="Rieske [2Fe-2S] iron-sulphur domain"/>
    <property type="match status" value="1"/>
</dbReference>
<evidence type="ECO:0000256" key="5">
    <source>
        <dbReference type="ARBA" id="ARBA00023004"/>
    </source>
</evidence>